<dbReference type="SMART" id="SM00316">
    <property type="entry name" value="S1"/>
    <property type="match status" value="1"/>
</dbReference>
<dbReference type="InterPro" id="IPR006196">
    <property type="entry name" value="RNA-binding_domain_S1_IF1"/>
</dbReference>
<dbReference type="GO" id="GO:0043022">
    <property type="term" value="F:ribosome binding"/>
    <property type="evidence" value="ECO:0007669"/>
    <property type="project" value="UniProtKB-UniRule"/>
</dbReference>
<comment type="subcellular location">
    <subcellularLocation>
        <location evidence="4">Cytoplasm</location>
    </subcellularLocation>
</comment>
<dbReference type="PANTHER" id="PTHR33370:SF1">
    <property type="entry name" value="TRANSLATION INITIATION FACTOR IF-1, CHLOROPLASTIC"/>
    <property type="match status" value="1"/>
</dbReference>
<sequence length="73" mass="8372">MPQSKETITREGLVIETLPGTNFKIKLDDGKEILAHLSGRMRLNFIRVLIGDRVKVELSPYDETKGRIVYRSK</sequence>
<evidence type="ECO:0000256" key="1">
    <source>
        <dbReference type="ARBA" id="ARBA00010939"/>
    </source>
</evidence>
<dbReference type="SUPFAM" id="SSF50249">
    <property type="entry name" value="Nucleic acid-binding proteins"/>
    <property type="match status" value="1"/>
</dbReference>
<dbReference type="CDD" id="cd04451">
    <property type="entry name" value="S1_IF1"/>
    <property type="match status" value="1"/>
</dbReference>
<comment type="caution">
    <text evidence="7">The sequence shown here is derived from an EMBL/GenBank/DDBJ whole genome shotgun (WGS) entry which is preliminary data.</text>
</comment>
<organism evidence="7 8">
    <name type="scientific">Candidatus Portnoybacteria bacterium CG03_land_8_20_14_0_80_41_10</name>
    <dbReference type="NCBI Taxonomy" id="1974808"/>
    <lineage>
        <taxon>Bacteria</taxon>
        <taxon>Candidatus Portnoyibacteriota</taxon>
    </lineage>
</organism>
<dbReference type="Proteomes" id="UP000229894">
    <property type="component" value="Unassembled WGS sequence"/>
</dbReference>
<dbReference type="HAMAP" id="MF_00075">
    <property type="entry name" value="IF_1"/>
    <property type="match status" value="1"/>
</dbReference>
<dbReference type="Gene3D" id="2.40.50.140">
    <property type="entry name" value="Nucleic acid-binding proteins"/>
    <property type="match status" value="1"/>
</dbReference>
<gene>
    <name evidence="4" type="primary">infA</name>
    <name evidence="7" type="ORF">COS49_00625</name>
</gene>
<dbReference type="FunFam" id="2.40.50.140:FF:000002">
    <property type="entry name" value="Translation initiation factor IF-1"/>
    <property type="match status" value="1"/>
</dbReference>
<comment type="similarity">
    <text evidence="1 4">Belongs to the IF-1 family.</text>
</comment>
<reference evidence="8" key="1">
    <citation type="submission" date="2017-09" db="EMBL/GenBank/DDBJ databases">
        <title>Depth-based differentiation of microbial function through sediment-hosted aquifers and enrichment of novel symbionts in the deep terrestrial subsurface.</title>
        <authorList>
            <person name="Probst A.J."/>
            <person name="Ladd B."/>
            <person name="Jarett J.K."/>
            <person name="Geller-Mcgrath D.E."/>
            <person name="Sieber C.M.K."/>
            <person name="Emerson J.B."/>
            <person name="Anantharaman K."/>
            <person name="Thomas B.C."/>
            <person name="Malmstrom R."/>
            <person name="Stieglmeier M."/>
            <person name="Klingl A."/>
            <person name="Woyke T."/>
            <person name="Ryan C.M."/>
            <person name="Banfield J.F."/>
        </authorList>
    </citation>
    <scope>NUCLEOTIDE SEQUENCE [LARGE SCALE GENOMIC DNA]</scope>
</reference>
<dbReference type="GO" id="GO:0019843">
    <property type="term" value="F:rRNA binding"/>
    <property type="evidence" value="ECO:0007669"/>
    <property type="project" value="UniProtKB-UniRule"/>
</dbReference>
<dbReference type="InterPro" id="IPR012340">
    <property type="entry name" value="NA-bd_OB-fold"/>
</dbReference>
<keyword evidence="2 4" id="KW-0396">Initiation factor</keyword>
<dbReference type="InterPro" id="IPR003029">
    <property type="entry name" value="S1_domain"/>
</dbReference>
<comment type="function">
    <text evidence="4">One of the essential components for the initiation of protein synthesis. Stabilizes the binding of IF-2 and IF-3 on the 30S subunit to which N-formylmethionyl-tRNA(fMet) subsequently binds. Helps modulate mRNA selection, yielding the 30S pre-initiation complex (PIC). Upon addition of the 50S ribosomal subunit IF-1, IF-2 and IF-3 are released leaving the mature 70S translation initiation complex.</text>
</comment>
<dbReference type="GO" id="GO:0005829">
    <property type="term" value="C:cytosol"/>
    <property type="evidence" value="ECO:0007669"/>
    <property type="project" value="TreeGrafter"/>
</dbReference>
<evidence type="ECO:0000256" key="5">
    <source>
        <dbReference type="NCBIfam" id="TIGR00008"/>
    </source>
</evidence>
<dbReference type="InterPro" id="IPR004368">
    <property type="entry name" value="TIF_IF1"/>
</dbReference>
<proteinExistence type="inferred from homology"/>
<evidence type="ECO:0000259" key="6">
    <source>
        <dbReference type="PROSITE" id="PS50832"/>
    </source>
</evidence>
<evidence type="ECO:0000256" key="2">
    <source>
        <dbReference type="ARBA" id="ARBA00022540"/>
    </source>
</evidence>
<keyword evidence="4" id="KW-0963">Cytoplasm</keyword>
<dbReference type="NCBIfam" id="TIGR00008">
    <property type="entry name" value="infA"/>
    <property type="match status" value="1"/>
</dbReference>
<evidence type="ECO:0000256" key="4">
    <source>
        <dbReference type="HAMAP-Rule" id="MF_00075"/>
    </source>
</evidence>
<dbReference type="EMBL" id="PEUX01000014">
    <property type="protein sequence ID" value="PIV10419.1"/>
    <property type="molecule type" value="Genomic_DNA"/>
</dbReference>
<keyword evidence="4" id="KW-0699">rRNA-binding</keyword>
<dbReference type="GO" id="GO:0003743">
    <property type="term" value="F:translation initiation factor activity"/>
    <property type="evidence" value="ECO:0007669"/>
    <property type="project" value="UniProtKB-UniRule"/>
</dbReference>
<name>A0A2M7BV45_9BACT</name>
<comment type="subunit">
    <text evidence="4">Component of the 30S ribosomal translation pre-initiation complex which assembles on the 30S ribosome in the order IF-2 and IF-3, IF-1 and N-formylmethionyl-tRNA(fMet); mRNA recruitment can occur at any time during PIC assembly.</text>
</comment>
<evidence type="ECO:0000313" key="7">
    <source>
        <dbReference type="EMBL" id="PIV10419.1"/>
    </source>
</evidence>
<protein>
    <recommendedName>
        <fullName evidence="4 5">Translation initiation factor IF-1</fullName>
    </recommendedName>
</protein>
<evidence type="ECO:0000313" key="8">
    <source>
        <dbReference type="Proteomes" id="UP000229894"/>
    </source>
</evidence>
<dbReference type="PANTHER" id="PTHR33370">
    <property type="entry name" value="TRANSLATION INITIATION FACTOR IF-1, CHLOROPLASTIC"/>
    <property type="match status" value="1"/>
</dbReference>
<dbReference type="PROSITE" id="PS50832">
    <property type="entry name" value="S1_IF1_TYPE"/>
    <property type="match status" value="1"/>
</dbReference>
<keyword evidence="3 4" id="KW-0648">Protein biosynthesis</keyword>
<accession>A0A2M7BV45</accession>
<dbReference type="AlphaFoldDB" id="A0A2M7BV45"/>
<keyword evidence="4" id="KW-0694">RNA-binding</keyword>
<dbReference type="Pfam" id="PF01176">
    <property type="entry name" value="eIF-1a"/>
    <property type="match status" value="1"/>
</dbReference>
<feature type="domain" description="S1-like" evidence="6">
    <location>
        <begin position="1"/>
        <end position="73"/>
    </location>
</feature>
<evidence type="ECO:0000256" key="3">
    <source>
        <dbReference type="ARBA" id="ARBA00022917"/>
    </source>
</evidence>